<feature type="region of interest" description="Disordered" evidence="3">
    <location>
        <begin position="33"/>
        <end position="73"/>
    </location>
</feature>
<name>A0A9W6BP64_9CHLO</name>
<dbReference type="InterPro" id="IPR000595">
    <property type="entry name" value="cNMP-bd_dom"/>
</dbReference>
<dbReference type="SUPFAM" id="SSF81324">
    <property type="entry name" value="Voltage-gated potassium channels"/>
    <property type="match status" value="1"/>
</dbReference>
<dbReference type="SUPFAM" id="SSF51206">
    <property type="entry name" value="cAMP-binding domain-like"/>
    <property type="match status" value="1"/>
</dbReference>
<dbReference type="Gene3D" id="1.10.287.630">
    <property type="entry name" value="Helix hairpin bin"/>
    <property type="match status" value="1"/>
</dbReference>
<dbReference type="InterPro" id="IPR018490">
    <property type="entry name" value="cNMP-bd_dom_sf"/>
</dbReference>
<feature type="region of interest" description="Disordered" evidence="3">
    <location>
        <begin position="1113"/>
        <end position="1142"/>
    </location>
</feature>
<feature type="region of interest" description="Disordered" evidence="3">
    <location>
        <begin position="722"/>
        <end position="1051"/>
    </location>
</feature>
<gene>
    <name evidence="6" type="primary">PLEST007114</name>
    <name evidence="6" type="ORF">PLESTB_000986900</name>
</gene>
<dbReference type="CDD" id="cd00038">
    <property type="entry name" value="CAP_ED"/>
    <property type="match status" value="1"/>
</dbReference>
<dbReference type="InterPro" id="IPR013099">
    <property type="entry name" value="K_chnl_dom"/>
</dbReference>
<feature type="domain" description="Cyclic nucleotide-binding" evidence="5">
    <location>
        <begin position="488"/>
        <end position="591"/>
    </location>
</feature>
<keyword evidence="4" id="KW-0812">Transmembrane</keyword>
<dbReference type="InterPro" id="IPR045319">
    <property type="entry name" value="KAT/AKT"/>
</dbReference>
<keyword evidence="2" id="KW-0851">Voltage-gated channel</keyword>
<evidence type="ECO:0000313" key="6">
    <source>
        <dbReference type="EMBL" id="GLC55435.1"/>
    </source>
</evidence>
<dbReference type="PANTHER" id="PTHR45743:SF2">
    <property type="entry name" value="POTASSIUM CHANNEL AKT1"/>
    <property type="match status" value="1"/>
</dbReference>
<dbReference type="Pfam" id="PF07885">
    <property type="entry name" value="Ion_trans_2"/>
    <property type="match status" value="1"/>
</dbReference>
<keyword evidence="1" id="KW-0630">Potassium</keyword>
<dbReference type="Gene3D" id="1.10.287.70">
    <property type="match status" value="1"/>
</dbReference>
<feature type="compositionally biased region" description="Polar residues" evidence="3">
    <location>
        <begin position="37"/>
        <end position="48"/>
    </location>
</feature>
<evidence type="ECO:0000256" key="2">
    <source>
        <dbReference type="ARBA" id="ARBA00022882"/>
    </source>
</evidence>
<feature type="compositionally biased region" description="Gly residues" evidence="3">
    <location>
        <begin position="1255"/>
        <end position="1266"/>
    </location>
</feature>
<feature type="compositionally biased region" description="Low complexity" evidence="3">
    <location>
        <begin position="735"/>
        <end position="752"/>
    </location>
</feature>
<proteinExistence type="predicted"/>
<dbReference type="Pfam" id="PF00027">
    <property type="entry name" value="cNMP_binding"/>
    <property type="match status" value="1"/>
</dbReference>
<evidence type="ECO:0000256" key="4">
    <source>
        <dbReference type="SAM" id="Phobius"/>
    </source>
</evidence>
<accession>A0A9W6BP64</accession>
<dbReference type="Proteomes" id="UP001165080">
    <property type="component" value="Unassembled WGS sequence"/>
</dbReference>
<feature type="region of interest" description="Disordered" evidence="3">
    <location>
        <begin position="1239"/>
        <end position="1269"/>
    </location>
</feature>
<dbReference type="GO" id="GO:0005249">
    <property type="term" value="F:voltage-gated potassium channel activity"/>
    <property type="evidence" value="ECO:0007669"/>
    <property type="project" value="InterPro"/>
</dbReference>
<keyword evidence="2" id="KW-0813">Transport</keyword>
<keyword evidence="4" id="KW-1133">Transmembrane helix</keyword>
<evidence type="ECO:0000256" key="3">
    <source>
        <dbReference type="SAM" id="MobiDB-lite"/>
    </source>
</evidence>
<keyword evidence="7" id="KW-1185">Reference proteome</keyword>
<feature type="transmembrane region" description="Helical" evidence="4">
    <location>
        <begin position="377"/>
        <end position="402"/>
    </location>
</feature>
<dbReference type="PANTHER" id="PTHR45743">
    <property type="entry name" value="POTASSIUM CHANNEL AKT1"/>
    <property type="match status" value="1"/>
</dbReference>
<keyword evidence="2" id="KW-0406">Ion transport</keyword>
<evidence type="ECO:0000256" key="1">
    <source>
        <dbReference type="ARBA" id="ARBA00022826"/>
    </source>
</evidence>
<dbReference type="InterPro" id="IPR014710">
    <property type="entry name" value="RmlC-like_jellyroll"/>
</dbReference>
<feature type="compositionally biased region" description="Basic and acidic residues" evidence="3">
    <location>
        <begin position="1000"/>
        <end position="1012"/>
    </location>
</feature>
<dbReference type="GO" id="GO:0034702">
    <property type="term" value="C:monoatomic ion channel complex"/>
    <property type="evidence" value="ECO:0007669"/>
    <property type="project" value="UniProtKB-KW"/>
</dbReference>
<evidence type="ECO:0000259" key="5">
    <source>
        <dbReference type="PROSITE" id="PS50042"/>
    </source>
</evidence>
<dbReference type="SMART" id="SM00100">
    <property type="entry name" value="cNMP"/>
    <property type="match status" value="1"/>
</dbReference>
<feature type="region of interest" description="Disordered" evidence="3">
    <location>
        <begin position="1310"/>
        <end position="1329"/>
    </location>
</feature>
<dbReference type="PROSITE" id="PS50042">
    <property type="entry name" value="CNMP_BINDING_3"/>
    <property type="match status" value="1"/>
</dbReference>
<keyword evidence="4" id="KW-0472">Membrane</keyword>
<feature type="transmembrane region" description="Helical" evidence="4">
    <location>
        <begin position="298"/>
        <end position="326"/>
    </location>
</feature>
<keyword evidence="1" id="KW-0631">Potassium channel</keyword>
<keyword evidence="1" id="KW-0633">Potassium transport</keyword>
<feature type="compositionally biased region" description="Gly residues" evidence="3">
    <location>
        <begin position="1113"/>
        <end position="1125"/>
    </location>
</feature>
<feature type="compositionally biased region" description="Low complexity" evidence="3">
    <location>
        <begin position="982"/>
        <end position="995"/>
    </location>
</feature>
<feature type="transmembrane region" description="Helical" evidence="4">
    <location>
        <begin position="346"/>
        <end position="365"/>
    </location>
</feature>
<feature type="compositionally biased region" description="Low complexity" evidence="3">
    <location>
        <begin position="1015"/>
        <end position="1032"/>
    </location>
</feature>
<evidence type="ECO:0000313" key="7">
    <source>
        <dbReference type="Proteomes" id="UP001165080"/>
    </source>
</evidence>
<feature type="compositionally biased region" description="Basic and acidic residues" evidence="3">
    <location>
        <begin position="778"/>
        <end position="789"/>
    </location>
</feature>
<comment type="caution">
    <text evidence="6">The sequence shown here is derived from an EMBL/GenBank/DDBJ whole genome shotgun (WGS) entry which is preliminary data.</text>
</comment>
<dbReference type="Gene3D" id="2.60.120.10">
    <property type="entry name" value="Jelly Rolls"/>
    <property type="match status" value="1"/>
</dbReference>
<reference evidence="6 7" key="1">
    <citation type="journal article" date="2023" name="Commun. Biol.">
        <title>Reorganization of the ancestral sex-determining regions during the evolution of trioecy in Pleodorina starrii.</title>
        <authorList>
            <person name="Takahashi K."/>
            <person name="Suzuki S."/>
            <person name="Kawai-Toyooka H."/>
            <person name="Yamamoto K."/>
            <person name="Hamaji T."/>
            <person name="Ootsuki R."/>
            <person name="Yamaguchi H."/>
            <person name="Kawachi M."/>
            <person name="Higashiyama T."/>
            <person name="Nozaki H."/>
        </authorList>
    </citation>
    <scope>NUCLEOTIDE SEQUENCE [LARGE SCALE GENOMIC DNA]</scope>
    <source>
        <strain evidence="6 7">NIES-4479</strain>
    </source>
</reference>
<feature type="compositionally biased region" description="Pro residues" evidence="3">
    <location>
        <begin position="811"/>
        <end position="828"/>
    </location>
</feature>
<dbReference type="EMBL" id="BRXU01000013">
    <property type="protein sequence ID" value="GLC55435.1"/>
    <property type="molecule type" value="Genomic_DNA"/>
</dbReference>
<keyword evidence="2" id="KW-0407">Ion channel</keyword>
<organism evidence="6 7">
    <name type="scientific">Pleodorina starrii</name>
    <dbReference type="NCBI Taxonomy" id="330485"/>
    <lineage>
        <taxon>Eukaryota</taxon>
        <taxon>Viridiplantae</taxon>
        <taxon>Chlorophyta</taxon>
        <taxon>core chlorophytes</taxon>
        <taxon>Chlorophyceae</taxon>
        <taxon>CS clade</taxon>
        <taxon>Chlamydomonadales</taxon>
        <taxon>Volvocaceae</taxon>
        <taxon>Pleodorina</taxon>
    </lineage>
</organism>
<sequence>MPHFLWSIPGLSSHHAQPVTKGPRELQTVQEADYERQTLQPDTPNDDLTPSGGGLRLEPNPSQRPLGRVAHDPAETFGRNNEALKRSIYAQEGDVQPSEFKETVAELLKEEEYGIFRLFVPSVELDRQEFDDYVTWLNVARAPGGKGALRRSIYGLPVLPPFSVPALAWTSLMTLVDLTWTAFGVPINVAFCSVDYGRLHSGCTASDLVFGRWVARFYISPFHGRFMLDLAAIVPFGYLIAVLVMSKGHGYQAKWVNAVSLIRLIRLLRLVTVSRVIYIDSALGADVWLSRYMRVSSLYVCMIAFQILVLINLFACVLVLLAYMHGLDNSWMTAISWTDVPDSSRFYQWYCAVYWVVTTTTTTGFGDFSPRWWAEQVVIGCAMVGGMLAFGVLVGSVANALARADVNASRLQSHIKKISQVNKWLSTVTKEQLPRDLQGRIQAYFAGLYVAKQSVKYGEAELFADLPPFLRSEVASGLTLELVQKVHGFSALNKDAQQFIAAHLRPLRAVEGQELCRQGDEADRLWLLASGELVALRHKEQPQHVAAPALVGESLALAMDIPQCRHRPWTLRAALPCQLWELRLEDLSRVIQIYPAVRLCLLDHVRKELVKSLWSFEREHRGESAELEAVSAGQDWCELSSLLHDALLELQGVDPGALDALCQELIKATVEDGSLQARLSEIVDAAMVRDGLTPEALLGLPLQVQAQAAAVQQLQRQTLSATSDRGLSANGGSGAWPSGAPSGAAGPNAGPWPRGGGSGELQALRRGATTGGGGGGGYRREPPMHDPHHGPAPWGVTTEDALASGGRFGNQPPPPQPPPQPQQQPTQPPSRKQRQQQQQQLLSKDSSRSWHGRASPPRPGTAMLPMPPQPQPHRFRRVSSYHQGLHDAGGGGGGDGRGGGGGGGGPDTDFELQEVTGSGLWTPEARVSRQPTATAPPPGAAPHSPSSPLEILNDPIADETGVLSPKVQQRLQQQQQEREQPRQGQEAQQGQQAEASPLHQADHDSTDGRADDETAPAAGAPAAAAAAAAAAGSSGGRNLPGPLPPTGHGLRRSILSRMSTPFSTATATADVAVGGGGATAAAVPAVTPAGTTSGGGGGSGGVVGAGGAGGGSGNIGGGGGGGSGSGPPSAERRQGRPAGPNGSCTACGAHFCAQCGAWVPTLQPHHHQGQGQASLTTQPALTAIGPGSAPLVRSLIDAIRGRQPSVTGGGGGGGGAAAAAAAAANTGNLIRRSAVPWASPPWNNGPPSPRNAPWAGGGGGGGGGAPGSPTGVLARRSRMYGRSFAATARADSLVRNTLMRDTLWNAYSQREEDELASPSVPVPVRAEDY</sequence>
<feature type="transmembrane region" description="Helical" evidence="4">
    <location>
        <begin position="226"/>
        <end position="246"/>
    </location>
</feature>
<protein>
    <recommendedName>
        <fullName evidence="5">Cyclic nucleotide-binding domain-containing protein</fullName>
    </recommendedName>
</protein>
<feature type="compositionally biased region" description="Gly residues" evidence="3">
    <location>
        <begin position="887"/>
        <end position="906"/>
    </location>
</feature>